<dbReference type="Proteomes" id="UP001501920">
    <property type="component" value="Chromosome 13"/>
</dbReference>
<dbReference type="GeneTree" id="ENSGT00940000166248"/>
<dbReference type="InterPro" id="IPR048511">
    <property type="entry name" value="TMEM106_N"/>
</dbReference>
<dbReference type="AlphaFoldDB" id="A0A3B4C6J6"/>
<reference evidence="9 10" key="1">
    <citation type="submission" date="2020-10" db="EMBL/GenBank/DDBJ databases">
        <title>Pygocentrus nattereri (red-bellied piranha) genome, fPygNat1, primary haplotype.</title>
        <authorList>
            <person name="Myers G."/>
            <person name="Meyer A."/>
            <person name="Karagic N."/>
            <person name="Pippel M."/>
            <person name="Winkler S."/>
            <person name="Tracey A."/>
            <person name="Wood J."/>
            <person name="Formenti G."/>
            <person name="Howe K."/>
            <person name="Fedrigo O."/>
            <person name="Jarvis E.D."/>
        </authorList>
    </citation>
    <scope>NUCLEOTIDE SEQUENCE [LARGE SCALE GENOMIC DNA]</scope>
</reference>
<keyword evidence="4 6" id="KW-1133">Transmembrane helix</keyword>
<dbReference type="PANTHER" id="PTHR28556">
    <property type="entry name" value="TRANSMEMBRANE PROTEIN 106B"/>
    <property type="match status" value="1"/>
</dbReference>
<evidence type="ECO:0000256" key="5">
    <source>
        <dbReference type="ARBA" id="ARBA00023136"/>
    </source>
</evidence>
<dbReference type="RefSeq" id="XP_037400127.1">
    <property type="nucleotide sequence ID" value="XM_037544230.1"/>
</dbReference>
<dbReference type="Ensembl" id="ENSPNAT00000002032.2">
    <property type="protein sequence ID" value="ENSPNAP00000007313.2"/>
    <property type="gene ID" value="ENSPNAG00000013172.2"/>
</dbReference>
<name>A0A3B4C6J6_PYGNA</name>
<dbReference type="Pfam" id="PF21002">
    <property type="entry name" value="TMEM106_N"/>
    <property type="match status" value="1"/>
</dbReference>
<evidence type="ECO:0000256" key="6">
    <source>
        <dbReference type="SAM" id="Phobius"/>
    </source>
</evidence>
<evidence type="ECO:0008006" key="11">
    <source>
        <dbReference type="Google" id="ProtNLM"/>
    </source>
</evidence>
<dbReference type="InterPro" id="IPR009790">
    <property type="entry name" value="TMEM106"/>
</dbReference>
<evidence type="ECO:0000256" key="2">
    <source>
        <dbReference type="ARBA" id="ARBA00008111"/>
    </source>
</evidence>
<keyword evidence="3 6" id="KW-0812">Transmembrane</keyword>
<evidence type="ECO:0000259" key="8">
    <source>
        <dbReference type="Pfam" id="PF21002"/>
    </source>
</evidence>
<feature type="domain" description="Transmembrane protein 106 N-terminal" evidence="8">
    <location>
        <begin position="15"/>
        <end position="79"/>
    </location>
</feature>
<reference evidence="9" key="2">
    <citation type="submission" date="2025-08" db="UniProtKB">
        <authorList>
            <consortium name="Ensembl"/>
        </authorList>
    </citation>
    <scope>IDENTIFICATION</scope>
</reference>
<evidence type="ECO:0000313" key="10">
    <source>
        <dbReference type="Proteomes" id="UP001501920"/>
    </source>
</evidence>
<dbReference type="PANTHER" id="PTHR28556:SF6">
    <property type="entry name" value="TRANSMEMBRANE PROTEIN 106A"/>
    <property type="match status" value="1"/>
</dbReference>
<gene>
    <name evidence="9" type="primary">TMEM106A</name>
</gene>
<dbReference type="GO" id="GO:0012505">
    <property type="term" value="C:endomembrane system"/>
    <property type="evidence" value="ECO:0007669"/>
    <property type="project" value="UniProtKB-SubCell"/>
</dbReference>
<comment type="subcellular location">
    <subcellularLocation>
        <location evidence="1">Endomembrane system</location>
    </subcellularLocation>
</comment>
<evidence type="ECO:0000256" key="3">
    <source>
        <dbReference type="ARBA" id="ARBA00022692"/>
    </source>
</evidence>
<feature type="domain" description="Transmembrane protein 106 C-terminal" evidence="7">
    <location>
        <begin position="102"/>
        <end position="238"/>
    </location>
</feature>
<organism evidence="9 10">
    <name type="scientific">Pygocentrus nattereri</name>
    <name type="common">Red-bellied piranha</name>
    <dbReference type="NCBI Taxonomy" id="42514"/>
    <lineage>
        <taxon>Eukaryota</taxon>
        <taxon>Metazoa</taxon>
        <taxon>Chordata</taxon>
        <taxon>Craniata</taxon>
        <taxon>Vertebrata</taxon>
        <taxon>Euteleostomi</taxon>
        <taxon>Actinopterygii</taxon>
        <taxon>Neopterygii</taxon>
        <taxon>Teleostei</taxon>
        <taxon>Ostariophysi</taxon>
        <taxon>Characiformes</taxon>
        <taxon>Characoidei</taxon>
        <taxon>Pygocentrus</taxon>
    </lineage>
</organism>
<sequence>MVKLAQFPSLSKARIMNENKEKGKRRLSKWLDYGSINGESQWDPCPTCQGTGRIPRGQEAQLVAVIPCSDQRLKPRHTKLYVCISVVLCLLVCSLILFFLFPRSVDVSPVTLQSSQIYFAPDKVDMIITNKLNLSNHNFVTIQVQDLDLQVLIYETVVGKTKTSNVTTVIPRSQKTLTVVTSITIDDPGLNTYCRSASIRIHTLFLHLQMTIKVSYLSHAEQLSMDTYEYIDCGANSTVPHSFPQLH</sequence>
<evidence type="ECO:0000259" key="7">
    <source>
        <dbReference type="Pfam" id="PF07092"/>
    </source>
</evidence>
<dbReference type="GeneID" id="108414779"/>
<reference evidence="9" key="3">
    <citation type="submission" date="2025-09" db="UniProtKB">
        <authorList>
            <consortium name="Ensembl"/>
        </authorList>
    </citation>
    <scope>IDENTIFICATION</scope>
</reference>
<proteinExistence type="inferred from homology"/>
<dbReference type="InterPro" id="IPR048509">
    <property type="entry name" value="TMEM106_C"/>
</dbReference>
<accession>A0A3B4C6J6</accession>
<dbReference type="RefSeq" id="XP_037400126.1">
    <property type="nucleotide sequence ID" value="XM_037544229.1"/>
</dbReference>
<evidence type="ECO:0000256" key="4">
    <source>
        <dbReference type="ARBA" id="ARBA00022989"/>
    </source>
</evidence>
<evidence type="ECO:0000256" key="1">
    <source>
        <dbReference type="ARBA" id="ARBA00004308"/>
    </source>
</evidence>
<dbReference type="Pfam" id="PF07092">
    <property type="entry name" value="TMEM106"/>
    <property type="match status" value="1"/>
</dbReference>
<dbReference type="STRING" id="42514.ENSPNAP00000007313"/>
<dbReference type="RefSeq" id="XP_037400125.1">
    <property type="nucleotide sequence ID" value="XM_037544228.1"/>
</dbReference>
<keyword evidence="5 6" id="KW-0472">Membrane</keyword>
<evidence type="ECO:0000313" key="9">
    <source>
        <dbReference type="Ensembl" id="ENSPNAP00000007313.2"/>
    </source>
</evidence>
<protein>
    <recommendedName>
        <fullName evidence="11">Transmembrane protein 106A</fullName>
    </recommendedName>
</protein>
<keyword evidence="10" id="KW-1185">Reference proteome</keyword>
<comment type="similarity">
    <text evidence="2">Belongs to the TMEM106 family.</text>
</comment>
<feature type="transmembrane region" description="Helical" evidence="6">
    <location>
        <begin position="80"/>
        <end position="101"/>
    </location>
</feature>